<feature type="coiled-coil region" evidence="1">
    <location>
        <begin position="270"/>
        <end position="304"/>
    </location>
</feature>
<evidence type="ECO:0000313" key="3">
    <source>
        <dbReference type="EMBL" id="KAL1520516.1"/>
    </source>
</evidence>
<feature type="compositionally biased region" description="Basic and acidic residues" evidence="2">
    <location>
        <begin position="858"/>
        <end position="878"/>
    </location>
</feature>
<name>A0AB34JII1_PRYPA</name>
<dbReference type="Proteomes" id="UP001515480">
    <property type="component" value="Unassembled WGS sequence"/>
</dbReference>
<evidence type="ECO:0000256" key="1">
    <source>
        <dbReference type="SAM" id="Coils"/>
    </source>
</evidence>
<reference evidence="3 4" key="1">
    <citation type="journal article" date="2024" name="Science">
        <title>Giant polyketide synthase enzymes in the biosynthesis of giant marine polyether toxins.</title>
        <authorList>
            <person name="Fallon T.R."/>
            <person name="Shende V.V."/>
            <person name="Wierzbicki I.H."/>
            <person name="Pendleton A.L."/>
            <person name="Watervoot N.F."/>
            <person name="Auber R.P."/>
            <person name="Gonzalez D.J."/>
            <person name="Wisecaver J.H."/>
            <person name="Moore B.S."/>
        </authorList>
    </citation>
    <scope>NUCLEOTIDE SEQUENCE [LARGE SCALE GENOMIC DNA]</scope>
    <source>
        <strain evidence="3 4">12B1</strain>
    </source>
</reference>
<feature type="region of interest" description="Disordered" evidence="2">
    <location>
        <begin position="857"/>
        <end position="1004"/>
    </location>
</feature>
<sequence length="1053" mass="114751">MAAPAGPLLLAASTFASDPTAASTAGTLCSTPTSLTAVSESEHSSPSSPETSPVASPRTCQADSNAPPRRLHPSSSEPSRKLTVPSRRGSLEEPKPAASAARRQFPVTQFTRGARPVTSSASLPHPSRSADASPAATSRALQPGSAVPPRRLRPSSSEPYRKEANISRRPASATLQSSALHSTRSLATLPSSSATPRPSSSTKPLHSRSSGRPPCLCYAHSILFPDSEPSKPPDLLSAAAASQLSENVRREIWGETSSLAHELDVLRITASQKQAELDVMTRTLEAARKNIAQKDEQQQDAGARFEQIQQAITEAEGQVDYETFMGQTYELMLARLDAQHKEKFKTTTDLRHEYEHTRDECTEMLLVSKLARTFQRAMEAELSRHKQQQHQPVTSKVGPAWRQLERKVLAESLLTTVAKELMLKEAAIKGNQFKECTLPSAPPHPPLPPISPSLSRQILREHGQLDNVDYSNDDAVISAPDPGDDSVKSQRLRARKYLVLRKYALESKIELMRGVHREHSAVLQDLCLEFEHEADVSKEAAVVELEQRLHAKEERVAREKANLHNILSSKHALQQALAHMLSLTAPLSGRVHHHSEHRLKHQRSHDEADELTFHLDEIAARLDVVLPADRRGSVKAFRQAPLVHREKTRGSGADAAMSDAGVDVHREAQEGEELRSLDLALGGSEEAEQASAHAPSGEAPPASGSHAEVNLMMSPSTNGVQPLEGMSNMRVVLNESQREESSEDSDSDGAMSPRVLTREELKYLTRERVLEAGKRPFARRERKWMPWQRTESNNKSSSSFASSLDRGKVDASNSSVASSRSARGTRTAAPVRRLRRAGLPELEQLWDSVDENDCIDASARKDVEAPRGDPAAKKETTTRRIPPPATAAIKASSRCQQRPCSAKPAAKLSAEEGPTQRVVKQRRPCSAKPATKLSAEEGPKQRVVTLRAAPTQGFAGDDPPHDTPVQDASTPANSPKQSSATDSPKERMRRPPSFSGIRGKDVYRAHGVIVTQTKPTNWATTLSAKLDAMEAELWDGGGPAKMPPSPQNSRSSP</sequence>
<feature type="compositionally biased region" description="Low complexity" evidence="2">
    <location>
        <begin position="145"/>
        <end position="158"/>
    </location>
</feature>
<accession>A0AB34JII1</accession>
<feature type="compositionally biased region" description="Low complexity" evidence="2">
    <location>
        <begin position="188"/>
        <end position="202"/>
    </location>
</feature>
<evidence type="ECO:0008006" key="5">
    <source>
        <dbReference type="Google" id="ProtNLM"/>
    </source>
</evidence>
<keyword evidence="1" id="KW-0175">Coiled coil</keyword>
<protein>
    <recommendedName>
        <fullName evidence="5">Cilia- and flagella-associated protein 157</fullName>
    </recommendedName>
</protein>
<feature type="region of interest" description="Disordered" evidence="2">
    <location>
        <begin position="1032"/>
        <end position="1053"/>
    </location>
</feature>
<comment type="caution">
    <text evidence="3">The sequence shown here is derived from an EMBL/GenBank/DDBJ whole genome shotgun (WGS) entry which is preliminary data.</text>
</comment>
<dbReference type="EMBL" id="JBGBPQ010000008">
    <property type="protein sequence ID" value="KAL1520516.1"/>
    <property type="molecule type" value="Genomic_DNA"/>
</dbReference>
<feature type="compositionally biased region" description="Polar residues" evidence="2">
    <location>
        <begin position="173"/>
        <end position="186"/>
    </location>
</feature>
<feature type="compositionally biased region" description="Low complexity" evidence="2">
    <location>
        <begin position="36"/>
        <end position="57"/>
    </location>
</feature>
<feature type="compositionally biased region" description="Polar residues" evidence="2">
    <location>
        <begin position="106"/>
        <end position="122"/>
    </location>
</feature>
<evidence type="ECO:0000256" key="2">
    <source>
        <dbReference type="SAM" id="MobiDB-lite"/>
    </source>
</evidence>
<feature type="region of interest" description="Disordered" evidence="2">
    <location>
        <begin position="683"/>
        <end position="723"/>
    </location>
</feature>
<organism evidence="3 4">
    <name type="scientific">Prymnesium parvum</name>
    <name type="common">Toxic golden alga</name>
    <dbReference type="NCBI Taxonomy" id="97485"/>
    <lineage>
        <taxon>Eukaryota</taxon>
        <taxon>Haptista</taxon>
        <taxon>Haptophyta</taxon>
        <taxon>Prymnesiophyceae</taxon>
        <taxon>Prymnesiales</taxon>
        <taxon>Prymnesiaceae</taxon>
        <taxon>Prymnesium</taxon>
    </lineage>
</organism>
<feature type="compositionally biased region" description="Low complexity" evidence="2">
    <location>
        <begin position="811"/>
        <end position="829"/>
    </location>
</feature>
<keyword evidence="4" id="KW-1185">Reference proteome</keyword>
<proteinExistence type="predicted"/>
<feature type="compositionally biased region" description="Polar residues" evidence="2">
    <location>
        <begin position="17"/>
        <end position="35"/>
    </location>
</feature>
<feature type="compositionally biased region" description="Polar residues" evidence="2">
    <location>
        <begin position="966"/>
        <end position="982"/>
    </location>
</feature>
<feature type="region of interest" description="Disordered" evidence="2">
    <location>
        <begin position="788"/>
        <end position="842"/>
    </location>
</feature>
<evidence type="ECO:0000313" key="4">
    <source>
        <dbReference type="Proteomes" id="UP001515480"/>
    </source>
</evidence>
<feature type="compositionally biased region" description="Low complexity" evidence="2">
    <location>
        <begin position="793"/>
        <end position="803"/>
    </location>
</feature>
<dbReference type="AlphaFoldDB" id="A0AB34JII1"/>
<gene>
    <name evidence="3" type="ORF">AB1Y20_022094</name>
</gene>
<feature type="region of interest" description="Disordered" evidence="2">
    <location>
        <begin position="17"/>
        <end position="211"/>
    </location>
</feature>
<feature type="region of interest" description="Disordered" evidence="2">
    <location>
        <begin position="735"/>
        <end position="754"/>
    </location>
</feature>